<keyword evidence="4" id="KW-1185">Reference proteome</keyword>
<dbReference type="SUPFAM" id="SSF51658">
    <property type="entry name" value="Xylose isomerase-like"/>
    <property type="match status" value="1"/>
</dbReference>
<dbReference type="InterPro" id="IPR013022">
    <property type="entry name" value="Xyl_isomerase-like_TIM-brl"/>
</dbReference>
<dbReference type="Pfam" id="PF01261">
    <property type="entry name" value="AP_endonuc_2"/>
    <property type="match status" value="1"/>
</dbReference>
<keyword evidence="3" id="KW-0413">Isomerase</keyword>
<dbReference type="PANTHER" id="PTHR12110">
    <property type="entry name" value="HYDROXYPYRUVATE ISOMERASE"/>
    <property type="match status" value="1"/>
</dbReference>
<proteinExistence type="predicted"/>
<dbReference type="EMBL" id="CP013979">
    <property type="protein sequence ID" value="ANJ25890.1"/>
    <property type="molecule type" value="Genomic_DNA"/>
</dbReference>
<dbReference type="AlphaFoldDB" id="A0A191WCA2"/>
<dbReference type="InterPro" id="IPR036237">
    <property type="entry name" value="Xyl_isomerase-like_sf"/>
</dbReference>
<dbReference type="OrthoDB" id="9801426at2"/>
<organism evidence="3 4">
    <name type="scientific">Agromyces aureus</name>
    <dbReference type="NCBI Taxonomy" id="453304"/>
    <lineage>
        <taxon>Bacteria</taxon>
        <taxon>Bacillati</taxon>
        <taxon>Actinomycetota</taxon>
        <taxon>Actinomycetes</taxon>
        <taxon>Micrococcales</taxon>
        <taxon>Microbacteriaceae</taxon>
        <taxon>Agromyces</taxon>
    </lineage>
</organism>
<dbReference type="RefSeq" id="WP_067873007.1">
    <property type="nucleotide sequence ID" value="NZ_CP013979.1"/>
</dbReference>
<protein>
    <submittedName>
        <fullName evidence="3">Sugar phosphate isomerase</fullName>
    </submittedName>
</protein>
<evidence type="ECO:0000256" key="1">
    <source>
        <dbReference type="ARBA" id="ARBA00023277"/>
    </source>
</evidence>
<dbReference type="PANTHER" id="PTHR12110:SF41">
    <property type="entry name" value="INOSOSE DEHYDRATASE"/>
    <property type="match status" value="1"/>
</dbReference>
<accession>A0A191WCA2</accession>
<dbReference type="GO" id="GO:0016853">
    <property type="term" value="F:isomerase activity"/>
    <property type="evidence" value="ECO:0007669"/>
    <property type="project" value="UniProtKB-KW"/>
</dbReference>
<dbReference type="Proteomes" id="UP000078437">
    <property type="component" value="Chromosome"/>
</dbReference>
<evidence type="ECO:0000313" key="3">
    <source>
        <dbReference type="EMBL" id="ANJ25890.1"/>
    </source>
</evidence>
<gene>
    <name evidence="3" type="ORF">ATC03_03180</name>
</gene>
<sequence>MRRTIGVNTWVWTSPLGDESLREIASKAAAMGFGAIELPVEQPGDWSADAAADVLAEHALAPVVVGAMGPGRNLVAAPGSEVVATQNYLVHCVGVAERLGASIVAGPFTAATGRTWRMDAEERASRYVELRAALAPVVRAAERSGIRLAIEPLNRYETSLVNTVEQALEALGPLLGPGLGLALDTYHLNIEEKHIGDAVRAAGEHLAYVQVCGNDRGAVGDDHFDWPAFLDVLDEVGYAGPLGLESFTGENDTIAVAASVWRPLAPSQDALAERSIRYLTALQEQREREGAR</sequence>
<dbReference type="STRING" id="453304.ATC03_03180"/>
<reference evidence="4" key="2">
    <citation type="submission" date="2016-01" db="EMBL/GenBank/DDBJ databases">
        <title>Complete genome sequence of Agromyces aureus AR33T and comparison with related organisms.</title>
        <authorList>
            <person name="Corretto E."/>
            <person name="Antonielli L."/>
            <person name="Sessitsch A."/>
            <person name="Brader G."/>
        </authorList>
    </citation>
    <scope>NUCLEOTIDE SEQUENCE [LARGE SCALE GENOMIC DNA]</scope>
    <source>
        <strain evidence="4">AR33</strain>
    </source>
</reference>
<evidence type="ECO:0000259" key="2">
    <source>
        <dbReference type="Pfam" id="PF01261"/>
    </source>
</evidence>
<dbReference type="InterPro" id="IPR050312">
    <property type="entry name" value="IolE/XylAMocC-like"/>
</dbReference>
<reference evidence="3 4" key="1">
    <citation type="journal article" date="2016" name="Int. J. Syst. Evol. Microbiol.">
        <title>Agromyces aureus sp. nov., isolated from the rhizosphere of Salix caprea L. grown in a heavy-metal-contaminated soil.</title>
        <authorList>
            <person name="Corretto E."/>
            <person name="Antonielli L."/>
            <person name="Sessitsch A."/>
            <person name="Compant S."/>
            <person name="Gorfer M."/>
            <person name="Kuffner M."/>
            <person name="Brader G."/>
        </authorList>
    </citation>
    <scope>NUCLEOTIDE SEQUENCE [LARGE SCALE GENOMIC DNA]</scope>
    <source>
        <strain evidence="3 4">AR33</strain>
    </source>
</reference>
<evidence type="ECO:0000313" key="4">
    <source>
        <dbReference type="Proteomes" id="UP000078437"/>
    </source>
</evidence>
<dbReference type="KEGG" id="agy:ATC03_03180"/>
<name>A0A191WCA2_9MICO</name>
<dbReference type="Gene3D" id="3.20.20.150">
    <property type="entry name" value="Divalent-metal-dependent TIM barrel enzymes"/>
    <property type="match status" value="1"/>
</dbReference>
<keyword evidence="1" id="KW-0119">Carbohydrate metabolism</keyword>
<feature type="domain" description="Xylose isomerase-like TIM barrel" evidence="2">
    <location>
        <begin position="27"/>
        <end position="258"/>
    </location>
</feature>